<dbReference type="EMBL" id="CP144746">
    <property type="protein sequence ID" value="WVZ59285.1"/>
    <property type="molecule type" value="Genomic_DNA"/>
</dbReference>
<evidence type="ECO:0000259" key="2">
    <source>
        <dbReference type="Pfam" id="PF02713"/>
    </source>
</evidence>
<dbReference type="PANTHER" id="PTHR31385">
    <property type="entry name" value="PUTATIVE (DUF220)-RELATED"/>
    <property type="match status" value="1"/>
</dbReference>
<feature type="compositionally biased region" description="Pro residues" evidence="1">
    <location>
        <begin position="464"/>
        <end position="480"/>
    </location>
</feature>
<dbReference type="PANTHER" id="PTHR31385:SF1">
    <property type="entry name" value="PUTATIVE (DUF220)-RELATED"/>
    <property type="match status" value="1"/>
</dbReference>
<organism evidence="3 4">
    <name type="scientific">Paspalum notatum var. saurae</name>
    <dbReference type="NCBI Taxonomy" id="547442"/>
    <lineage>
        <taxon>Eukaryota</taxon>
        <taxon>Viridiplantae</taxon>
        <taxon>Streptophyta</taxon>
        <taxon>Embryophyta</taxon>
        <taxon>Tracheophyta</taxon>
        <taxon>Spermatophyta</taxon>
        <taxon>Magnoliopsida</taxon>
        <taxon>Liliopsida</taxon>
        <taxon>Poales</taxon>
        <taxon>Poaceae</taxon>
        <taxon>PACMAD clade</taxon>
        <taxon>Panicoideae</taxon>
        <taxon>Andropogonodae</taxon>
        <taxon>Paspaleae</taxon>
        <taxon>Paspalinae</taxon>
        <taxon>Paspalum</taxon>
    </lineage>
</organism>
<dbReference type="Proteomes" id="UP001341281">
    <property type="component" value="Chromosome 02"/>
</dbReference>
<protein>
    <recommendedName>
        <fullName evidence="2">DUF220 domain-containing protein</fullName>
    </recommendedName>
</protein>
<dbReference type="InterPro" id="IPR003863">
    <property type="entry name" value="DUF220"/>
</dbReference>
<feature type="region of interest" description="Disordered" evidence="1">
    <location>
        <begin position="623"/>
        <end position="643"/>
    </location>
</feature>
<feature type="compositionally biased region" description="Polar residues" evidence="1">
    <location>
        <begin position="403"/>
        <end position="412"/>
    </location>
</feature>
<feature type="region of interest" description="Disordered" evidence="1">
    <location>
        <begin position="656"/>
        <end position="798"/>
    </location>
</feature>
<feature type="non-terminal residue" evidence="3">
    <location>
        <position position="1"/>
    </location>
</feature>
<feature type="region of interest" description="Disordered" evidence="1">
    <location>
        <begin position="445"/>
        <end position="576"/>
    </location>
</feature>
<gene>
    <name evidence="3" type="ORF">U9M48_009449</name>
</gene>
<evidence type="ECO:0000313" key="3">
    <source>
        <dbReference type="EMBL" id="WVZ59285.1"/>
    </source>
</evidence>
<feature type="domain" description="DUF220" evidence="2">
    <location>
        <begin position="236"/>
        <end position="306"/>
    </location>
</feature>
<feature type="compositionally biased region" description="Basic and acidic residues" evidence="1">
    <location>
        <begin position="675"/>
        <end position="684"/>
    </location>
</feature>
<sequence length="798" mass="86811">RAIRRLLTRIIYFLFNIFWSRKQRIVAPPLPSSHPLLLEQSRESSSPIAPRPRLCSSDSRALGFLMGDSSRQELGVSLRADGWLWKPALGFNSLMQIPDKIQSSLNVHLGRFLKKDGAGRGTGAVMISSKQSCAGAASAEVSLDRQLQAWRDNPSWTDEPPEIKVSVLEGSLCNLNLKFKAGLPPDAVYNIMTDPENQKVFKNIKKVISRNVLLDEGSRQIIEVEQAAMWKFLWWSGVLSVHFLVDQNRKNHTVKFMQGQTSLMKKFEGRWMIEPLFVDKEICLPLDPCTLEEYESFSGGRGRVGSAITIDQLIEPSLLAPPPILWCLRGVTTRTTEMMVNDLIAETARLRGISDNADYKQDAEEMHDANQSHPARVCGDIKERWRQRRKRRRHGNSLRLKTPTVSFPSRPSTPKAAMSGQRPPSSLPPQREPFRFWLPYRSNVGSWRQQPRPPSPASWQTPSSPRPQPPTPPPPTPAGPAPRASLAHAVEEDIPLQAESSDESSTIPVQSSDSSQLHGGRPSTADLELTLSGAPAPPTGQEQRPGTGRVESNRGNDTKIAISGFPRSRLFEGARAPYRREIEDGLKSLAAREAPAPRPESSGQGYRVITLAGHNVGASMVLGSGGGPADAPAPSPGTRPPAAAVAANVNSNVQSVNNSSMEESTCTAGNPGVHVDIKNAREEPAAATPTPTPTTREEDEPKEPVRRPPLVVTPEKKTAAGGGGGETAAPTGRRPRRCLRALMMESGSDTEAERKRRPGACRFQCVTDHAPTATPSKNGGAGDKNADDGGKSSTEVAS</sequence>
<feature type="region of interest" description="Disordered" evidence="1">
    <location>
        <begin position="364"/>
        <end position="433"/>
    </location>
</feature>
<keyword evidence="4" id="KW-1185">Reference proteome</keyword>
<proteinExistence type="predicted"/>
<evidence type="ECO:0000256" key="1">
    <source>
        <dbReference type="SAM" id="MobiDB-lite"/>
    </source>
</evidence>
<feature type="compositionally biased region" description="Polar residues" evidence="1">
    <location>
        <begin position="503"/>
        <end position="517"/>
    </location>
</feature>
<evidence type="ECO:0000313" key="4">
    <source>
        <dbReference type="Proteomes" id="UP001341281"/>
    </source>
</evidence>
<reference evidence="3 4" key="1">
    <citation type="submission" date="2024-02" db="EMBL/GenBank/DDBJ databases">
        <title>High-quality chromosome-scale genome assembly of Pensacola bahiagrass (Paspalum notatum Flugge var. saurae).</title>
        <authorList>
            <person name="Vega J.M."/>
            <person name="Podio M."/>
            <person name="Orjuela J."/>
            <person name="Siena L.A."/>
            <person name="Pessino S.C."/>
            <person name="Combes M.C."/>
            <person name="Mariac C."/>
            <person name="Albertini E."/>
            <person name="Pupilli F."/>
            <person name="Ortiz J.P.A."/>
            <person name="Leblanc O."/>
        </authorList>
    </citation>
    <scope>NUCLEOTIDE SEQUENCE [LARGE SCALE GENOMIC DNA]</scope>
    <source>
        <strain evidence="3">R1</strain>
        <tissue evidence="3">Leaf</tissue>
    </source>
</reference>
<feature type="compositionally biased region" description="Basic residues" evidence="1">
    <location>
        <begin position="385"/>
        <end position="396"/>
    </location>
</feature>
<accession>A0AAQ3SRM7</accession>
<name>A0AAQ3SRM7_PASNO</name>
<dbReference type="AlphaFoldDB" id="A0AAQ3SRM7"/>
<dbReference type="Pfam" id="PF02713">
    <property type="entry name" value="DUF220"/>
    <property type="match status" value="1"/>
</dbReference>